<dbReference type="OMA" id="PAQMKTS"/>
<accession>A0A0D3IN57</accession>
<dbReference type="PaxDb" id="2903-EOD12692"/>
<dbReference type="EnsemblProtists" id="EOD12692">
    <property type="protein sequence ID" value="EOD12692"/>
    <property type="gene ID" value="EMIHUDRAFT_437306"/>
</dbReference>
<evidence type="ECO:0000313" key="3">
    <source>
        <dbReference type="Proteomes" id="UP000013827"/>
    </source>
</evidence>
<reference evidence="3" key="1">
    <citation type="journal article" date="2013" name="Nature">
        <title>Pan genome of the phytoplankton Emiliania underpins its global distribution.</title>
        <authorList>
            <person name="Read B.A."/>
            <person name="Kegel J."/>
            <person name="Klute M.J."/>
            <person name="Kuo A."/>
            <person name="Lefebvre S.C."/>
            <person name="Maumus F."/>
            <person name="Mayer C."/>
            <person name="Miller J."/>
            <person name="Monier A."/>
            <person name="Salamov A."/>
            <person name="Young J."/>
            <person name="Aguilar M."/>
            <person name="Claverie J.M."/>
            <person name="Frickenhaus S."/>
            <person name="Gonzalez K."/>
            <person name="Herman E.K."/>
            <person name="Lin Y.C."/>
            <person name="Napier J."/>
            <person name="Ogata H."/>
            <person name="Sarno A.F."/>
            <person name="Shmutz J."/>
            <person name="Schroeder D."/>
            <person name="de Vargas C."/>
            <person name="Verret F."/>
            <person name="von Dassow P."/>
            <person name="Valentin K."/>
            <person name="Van de Peer Y."/>
            <person name="Wheeler G."/>
            <person name="Dacks J.B."/>
            <person name="Delwiche C.F."/>
            <person name="Dyhrman S.T."/>
            <person name="Glockner G."/>
            <person name="John U."/>
            <person name="Richards T."/>
            <person name="Worden A.Z."/>
            <person name="Zhang X."/>
            <person name="Grigoriev I.V."/>
            <person name="Allen A.E."/>
            <person name="Bidle K."/>
            <person name="Borodovsky M."/>
            <person name="Bowler C."/>
            <person name="Brownlee C."/>
            <person name="Cock J.M."/>
            <person name="Elias M."/>
            <person name="Gladyshev V.N."/>
            <person name="Groth M."/>
            <person name="Guda C."/>
            <person name="Hadaegh A."/>
            <person name="Iglesias-Rodriguez M.D."/>
            <person name="Jenkins J."/>
            <person name="Jones B.M."/>
            <person name="Lawson T."/>
            <person name="Leese F."/>
            <person name="Lindquist E."/>
            <person name="Lobanov A."/>
            <person name="Lomsadze A."/>
            <person name="Malik S.B."/>
            <person name="Marsh M.E."/>
            <person name="Mackinder L."/>
            <person name="Mock T."/>
            <person name="Mueller-Roeber B."/>
            <person name="Pagarete A."/>
            <person name="Parker M."/>
            <person name="Probert I."/>
            <person name="Quesneville H."/>
            <person name="Raines C."/>
            <person name="Rensing S.A."/>
            <person name="Riano-Pachon D.M."/>
            <person name="Richier S."/>
            <person name="Rokitta S."/>
            <person name="Shiraiwa Y."/>
            <person name="Soanes D.M."/>
            <person name="van der Giezen M."/>
            <person name="Wahlund T.M."/>
            <person name="Williams B."/>
            <person name="Wilson W."/>
            <person name="Wolfe G."/>
            <person name="Wurch L.L."/>
        </authorList>
    </citation>
    <scope>NUCLEOTIDE SEQUENCE</scope>
</reference>
<proteinExistence type="predicted"/>
<dbReference type="eggNOG" id="ENOG502QSRQ">
    <property type="taxonomic scope" value="Eukaryota"/>
</dbReference>
<reference evidence="2" key="2">
    <citation type="submission" date="2024-10" db="UniProtKB">
        <authorList>
            <consortium name="EnsemblProtists"/>
        </authorList>
    </citation>
    <scope>IDENTIFICATION</scope>
</reference>
<keyword evidence="3" id="KW-1185">Reference proteome</keyword>
<dbReference type="RefSeq" id="XP_005765121.1">
    <property type="nucleotide sequence ID" value="XM_005765064.1"/>
</dbReference>
<dbReference type="STRING" id="2903.R1BSJ8"/>
<protein>
    <submittedName>
        <fullName evidence="2">Uncharacterized protein</fullName>
    </submittedName>
</protein>
<dbReference type="PANTHER" id="PTHR33598">
    <property type="entry name" value="OS02G0833400 PROTEIN"/>
    <property type="match status" value="1"/>
</dbReference>
<feature type="chain" id="PRO_5044231675" evidence="1">
    <location>
        <begin position="18"/>
        <end position="324"/>
    </location>
</feature>
<feature type="signal peptide" evidence="1">
    <location>
        <begin position="1"/>
        <end position="17"/>
    </location>
</feature>
<evidence type="ECO:0000313" key="2">
    <source>
        <dbReference type="EnsemblProtists" id="EOD12692"/>
    </source>
</evidence>
<dbReference type="HOGENOM" id="CLU_859043_0_0_1"/>
<sequence>MPHHVASALALTYVLVARPPLACRTMRAPPLRAGLFERMSRGGGGEGEEGGAAADAWEEALTGSELSRPSNRFYDAVTNISAPELIGSFAETAPPEVQQAVRSTVVSLLGNLPPQLYDTSVASTGQNVASLMYSMQLTGYMFRNAEYRRSLIESLQRDGGDSAVLPPVDEAGAALPEVSGLIKVKLGEGTEVEVEAAAYMSELRSEVSRRHLGDISVEAMRGELMRTRETTREAQGGGLLAYIQSLGRDNLQSLTSSISQEVLDAMRLLIESILREADVGGDTFMETPGVKLRELLVWQLVTGYRLRELEAREELNRALTGEPE</sequence>
<dbReference type="InterPro" id="IPR008479">
    <property type="entry name" value="DUF760"/>
</dbReference>
<name>A0A0D3IN57_EMIH1</name>
<dbReference type="KEGG" id="ehx:EMIHUDRAFT_437306"/>
<dbReference type="Pfam" id="PF05542">
    <property type="entry name" value="DUF760"/>
    <property type="match status" value="2"/>
</dbReference>
<evidence type="ECO:0000256" key="1">
    <source>
        <dbReference type="SAM" id="SignalP"/>
    </source>
</evidence>
<keyword evidence="1" id="KW-0732">Signal</keyword>
<dbReference type="AlphaFoldDB" id="A0A0D3IN57"/>
<organism evidence="2 3">
    <name type="scientific">Emiliania huxleyi (strain CCMP1516)</name>
    <dbReference type="NCBI Taxonomy" id="280463"/>
    <lineage>
        <taxon>Eukaryota</taxon>
        <taxon>Haptista</taxon>
        <taxon>Haptophyta</taxon>
        <taxon>Prymnesiophyceae</taxon>
        <taxon>Isochrysidales</taxon>
        <taxon>Noelaerhabdaceae</taxon>
        <taxon>Emiliania</taxon>
    </lineage>
</organism>
<dbReference type="PANTHER" id="PTHR33598:SF4">
    <property type="entry name" value="OS02G0833400 PROTEIN"/>
    <property type="match status" value="1"/>
</dbReference>
<dbReference type="GeneID" id="17258728"/>
<dbReference type="Proteomes" id="UP000013827">
    <property type="component" value="Unassembled WGS sequence"/>
</dbReference>